<gene>
    <name evidence="2" type="ORF">PLXY2_LOCUS15079</name>
</gene>
<accession>A0A8S4G837</accession>
<proteinExistence type="predicted"/>
<sequence>MQFALYQRKGVGYVRVVFRLHVRVPHCVFDKVVGLLVVCKHERQNRHCDHQHCHNTETDHVHEEQSFTAFPCTGKSTGHNTNHKQRHDEEKPRDNLWPVHVVIQEVMILVA</sequence>
<dbReference type="AlphaFoldDB" id="A0A8S4G837"/>
<comment type="caution">
    <text evidence="2">The sequence shown here is derived from an EMBL/GenBank/DDBJ whole genome shotgun (WGS) entry which is preliminary data.</text>
</comment>
<reference evidence="2" key="1">
    <citation type="submission" date="2020-11" db="EMBL/GenBank/DDBJ databases">
        <authorList>
            <person name="Whiteford S."/>
        </authorList>
    </citation>
    <scope>NUCLEOTIDE SEQUENCE</scope>
</reference>
<name>A0A8S4G837_PLUXY</name>
<dbReference type="EMBL" id="CAJHNJ030000162">
    <property type="protein sequence ID" value="CAG9136826.1"/>
    <property type="molecule type" value="Genomic_DNA"/>
</dbReference>
<keyword evidence="3" id="KW-1185">Reference proteome</keyword>
<protein>
    <submittedName>
        <fullName evidence="2">(diamondback moth) hypothetical protein</fullName>
    </submittedName>
</protein>
<organism evidence="2 3">
    <name type="scientific">Plutella xylostella</name>
    <name type="common">Diamondback moth</name>
    <name type="synonym">Plutella maculipennis</name>
    <dbReference type="NCBI Taxonomy" id="51655"/>
    <lineage>
        <taxon>Eukaryota</taxon>
        <taxon>Metazoa</taxon>
        <taxon>Ecdysozoa</taxon>
        <taxon>Arthropoda</taxon>
        <taxon>Hexapoda</taxon>
        <taxon>Insecta</taxon>
        <taxon>Pterygota</taxon>
        <taxon>Neoptera</taxon>
        <taxon>Endopterygota</taxon>
        <taxon>Lepidoptera</taxon>
        <taxon>Glossata</taxon>
        <taxon>Ditrysia</taxon>
        <taxon>Yponomeutoidea</taxon>
        <taxon>Plutellidae</taxon>
        <taxon>Plutella</taxon>
    </lineage>
</organism>
<dbReference type="Proteomes" id="UP000653454">
    <property type="component" value="Unassembled WGS sequence"/>
</dbReference>
<evidence type="ECO:0000256" key="1">
    <source>
        <dbReference type="SAM" id="MobiDB-lite"/>
    </source>
</evidence>
<evidence type="ECO:0000313" key="2">
    <source>
        <dbReference type="EMBL" id="CAG9136826.1"/>
    </source>
</evidence>
<evidence type="ECO:0000313" key="3">
    <source>
        <dbReference type="Proteomes" id="UP000653454"/>
    </source>
</evidence>
<feature type="region of interest" description="Disordered" evidence="1">
    <location>
        <begin position="71"/>
        <end position="92"/>
    </location>
</feature>